<dbReference type="GeneID" id="98175027"/>
<dbReference type="Gene3D" id="1.25.40.990">
    <property type="match status" value="1"/>
</dbReference>
<feature type="compositionally biased region" description="Low complexity" evidence="2">
    <location>
        <begin position="904"/>
        <end position="934"/>
    </location>
</feature>
<evidence type="ECO:0000259" key="3">
    <source>
        <dbReference type="Pfam" id="PF03399"/>
    </source>
</evidence>
<organism evidence="4 5">
    <name type="scientific">Madurella fahalii</name>
    <dbReference type="NCBI Taxonomy" id="1157608"/>
    <lineage>
        <taxon>Eukaryota</taxon>
        <taxon>Fungi</taxon>
        <taxon>Dikarya</taxon>
        <taxon>Ascomycota</taxon>
        <taxon>Pezizomycotina</taxon>
        <taxon>Sordariomycetes</taxon>
        <taxon>Sordariomycetidae</taxon>
        <taxon>Sordariales</taxon>
        <taxon>Sordariales incertae sedis</taxon>
        <taxon>Madurella</taxon>
    </lineage>
</organism>
<reference evidence="4 5" key="1">
    <citation type="submission" date="2024-09" db="EMBL/GenBank/DDBJ databases">
        <title>Itraconazole resistance in Madurella fahalii resulting from another homologue of gene encoding cytochrome P450 14-alpha sterol demethylase (CYP51).</title>
        <authorList>
            <person name="Yoshioka I."/>
            <person name="Fahal A.H."/>
            <person name="Kaneko S."/>
            <person name="Yaguchi T."/>
        </authorList>
    </citation>
    <scope>NUCLEOTIDE SEQUENCE [LARGE SCALE GENOMIC DNA]</scope>
    <source>
        <strain evidence="4 5">IFM 68171</strain>
    </source>
</reference>
<dbReference type="PANTHER" id="PTHR12436:SF3">
    <property type="entry name" value="GERMINAL-CENTER ASSOCIATED NUCLEAR PROTEIN"/>
    <property type="match status" value="1"/>
</dbReference>
<dbReference type="Pfam" id="PF03399">
    <property type="entry name" value="SAC3_GANP"/>
    <property type="match status" value="1"/>
</dbReference>
<evidence type="ECO:0000313" key="4">
    <source>
        <dbReference type="EMBL" id="GAB1314074.1"/>
    </source>
</evidence>
<feature type="compositionally biased region" description="Low complexity" evidence="2">
    <location>
        <begin position="110"/>
        <end position="124"/>
    </location>
</feature>
<sequence>MAAPANNPLGAPSAQALSNPFGAPVFGKQAMTDPFGAPAQNRSGAPIATSSVHNPFLAPISGTGPSSAAPTNNPFSAPISGSRPSSTGNPFGTPSGQTSVFGTPTASRQPSPSIPNNPSSNPPSQTQYANFSAAVTQSANGAGLAPSPFGRAKPAGTSDKPSALGAADTNAMPRWGKQAGGKSAVTNNSSGFGGRAQNKDPQRANPFGGSKPAEKQPNVQVAETTKKSKAGVRNKKLERTERHQSAPSTKRDQKVALQEPTEKTKQLSPFAFNFANKLFSRLKQENINPPQWPTEPGNPDKRGAIESLKDAYKKYRTRVYASLRKAELIDDPEKRRKLEDALPFKGICEDMCPEFEKVYRIAEYDVKTEEKETGPDGLTMWPDPSRMVKKFGRSAAGQDAPLPMDVRSVDALRRTTDYLFNDLLQSESNLPSMHNFLWDRTRAVRKDFTFHSQKSAEEMKEMVYCFETITRFHATGLHLLSQRGFANEDFDQKQEIEQLGRTILSLIEAYDVCRDKRVTCENEPEFRAYYLLLNAHDPSIAKRIPTWGKEYWFESEEVQTALSLIQAMDDVREPKGPIKPRRPTTLSGTSFTNYFSIVEDPRVSYTMACVAEIHFTTVRQGILRNLVRSYARHRDAPRTITASDLNRMLRFDSDEEAIEFVELHDFEFSTWVPEGKNPVAEPYLLLNSKRKHVPSPRVRQSFSGKLVERKRTTQSLPHVIYNTIFEEPSENPPSSEDSPDQLFVNQTAPSAFAFPATSSTTVQPAVPSLPTNPFAFGSAAKDTPRPNGIPSTGAPAGTPVPAFSGIQAPQPASSAHPTLPNPFGGSSTPSSFVGVGLSAPQAQTVQSSSPDTTSAKNPFASPAQPTQTAGSVFTASNPSGSSSPFSFLKGSTPTLAPPAPIFPSAPSSTSSATTQDAASKTNPLGSAPSPSASTPGPPAPQGAASLFPTTTSGKQTGPQPASAAPGVPDISISAPPPTIHKPAPPATQPGILNQSHLPASSGPQTFAVPPTAQPPPPKRDLMGDFTKWFVKGDEGVMEQFTENTLQDMLWEVFVSFQREQEERKRREEDEESWRLAREHQTHRLQVKYFYRWRDAARSMATKRILREGKEKMRLYREEKRLIQKQQQEAMENAEREARRAAKRRLFEDGQRLSLLAAEASTGRRNSIAYSADHDHHNPEDHGQLLLASGIFSGLRDEREHIRRVVGKDGWAGFASPGRSFRYPESELEFEPPPPRSTGSPADDTSSVGRREGWKTRSLREKFGMVDHQSSMSRSRGRSVSASGSVVNGPSSRFLRQSLPAPANRTTNFTSSSRKRSAEASSDGGEPDTKKHHHSLYHHNNNSHSSVYGSNTTTKTRLSKSRHWDLRARGLVPMPDGNWLPEAMLAGNPAATTPGIHSDYGDDEEPNGNQHNYDESRWPPPPSSPATAAASNMQLRLARLKRAGLRAQAARAGGSVDLLVSGRGHGHGSAGPNIGMDGFPDANSPPGMKGPSPSSSSGKRKRGVLVDGDGSGDGEDDGELSPPEAKKAAGVVPSGTGVGVGVGVGGGDGVSLGREETSAMVENTRRMLRELREFMDQMDRDGAS</sequence>
<feature type="compositionally biased region" description="Polar residues" evidence="2">
    <location>
        <begin position="40"/>
        <end position="53"/>
    </location>
</feature>
<gene>
    <name evidence="4" type="primary">SAC3</name>
    <name evidence="4" type="ORF">MFIFM68171_04284</name>
</gene>
<evidence type="ECO:0000256" key="1">
    <source>
        <dbReference type="SAM" id="Coils"/>
    </source>
</evidence>
<feature type="region of interest" description="Disordered" evidence="2">
    <location>
        <begin position="1462"/>
        <end position="1557"/>
    </location>
</feature>
<feature type="compositionally biased region" description="Polar residues" evidence="2">
    <location>
        <begin position="947"/>
        <end position="959"/>
    </location>
</feature>
<feature type="compositionally biased region" description="Polar residues" evidence="2">
    <location>
        <begin position="840"/>
        <end position="856"/>
    </location>
</feature>
<proteinExistence type="predicted"/>
<feature type="compositionally biased region" description="Low complexity" evidence="2">
    <location>
        <begin position="876"/>
        <end position="891"/>
    </location>
</feature>
<feature type="compositionally biased region" description="Polar residues" evidence="2">
    <location>
        <begin position="63"/>
        <end position="75"/>
    </location>
</feature>
<feature type="compositionally biased region" description="Basic and acidic residues" evidence="2">
    <location>
        <begin position="1248"/>
        <end position="1264"/>
    </location>
</feature>
<evidence type="ECO:0000313" key="5">
    <source>
        <dbReference type="Proteomes" id="UP001628179"/>
    </source>
</evidence>
<feature type="domain" description="SAC3/GANP/THP3 conserved" evidence="3">
    <location>
        <begin position="351"/>
        <end position="669"/>
    </location>
</feature>
<dbReference type="InterPro" id="IPR045107">
    <property type="entry name" value="SAC3/GANP/THP3"/>
</dbReference>
<feature type="compositionally biased region" description="Polar residues" evidence="2">
    <location>
        <begin position="125"/>
        <end position="140"/>
    </location>
</feature>
<protein>
    <submittedName>
        <fullName evidence="4">Actin cytoskeleton and mitosis protein</fullName>
    </submittedName>
</protein>
<name>A0ABQ0G8M1_9PEZI</name>
<dbReference type="Proteomes" id="UP001628179">
    <property type="component" value="Unassembled WGS sequence"/>
</dbReference>
<dbReference type="PANTHER" id="PTHR12436">
    <property type="entry name" value="80 KDA MCM3-ASSOCIATED PROTEIN"/>
    <property type="match status" value="1"/>
</dbReference>
<feature type="region of interest" description="Disordered" evidence="2">
    <location>
        <begin position="773"/>
        <end position="1020"/>
    </location>
</feature>
<feature type="compositionally biased region" description="Pro residues" evidence="2">
    <location>
        <begin position="974"/>
        <end position="987"/>
    </location>
</feature>
<feature type="region of interest" description="Disordered" evidence="2">
    <location>
        <begin position="1"/>
        <end position="267"/>
    </location>
</feature>
<keyword evidence="5" id="KW-1185">Reference proteome</keyword>
<feature type="coiled-coil region" evidence="1">
    <location>
        <begin position="1105"/>
        <end position="1143"/>
    </location>
</feature>
<feature type="compositionally biased region" description="Low complexity" evidence="2">
    <location>
        <begin position="1483"/>
        <end position="1496"/>
    </location>
</feature>
<dbReference type="RefSeq" id="XP_070915805.1">
    <property type="nucleotide sequence ID" value="XM_071059704.1"/>
</dbReference>
<feature type="compositionally biased region" description="Polar residues" evidence="2">
    <location>
        <begin position="990"/>
        <end position="1002"/>
    </location>
</feature>
<evidence type="ECO:0000256" key="2">
    <source>
        <dbReference type="SAM" id="MobiDB-lite"/>
    </source>
</evidence>
<feature type="compositionally biased region" description="Acidic residues" evidence="2">
    <location>
        <begin position="1509"/>
        <end position="1518"/>
    </location>
</feature>
<dbReference type="EMBL" id="BAAFSV010000002">
    <property type="protein sequence ID" value="GAB1314074.1"/>
    <property type="molecule type" value="Genomic_DNA"/>
</dbReference>
<feature type="region of interest" description="Disordered" evidence="2">
    <location>
        <begin position="1222"/>
        <end position="1360"/>
    </location>
</feature>
<feature type="compositionally biased region" description="Low complexity" evidence="2">
    <location>
        <begin position="1269"/>
        <end position="1291"/>
    </location>
</feature>
<dbReference type="InterPro" id="IPR005062">
    <property type="entry name" value="SAC3/GANP/THP3_conserved"/>
</dbReference>
<feature type="region of interest" description="Disordered" evidence="2">
    <location>
        <begin position="1385"/>
        <end position="1429"/>
    </location>
</feature>
<feature type="compositionally biased region" description="Gly residues" evidence="2">
    <location>
        <begin position="1535"/>
        <end position="1549"/>
    </location>
</feature>
<accession>A0ABQ0G8M1</accession>
<feature type="compositionally biased region" description="Polar residues" evidence="2">
    <location>
        <begin position="1236"/>
        <end position="1247"/>
    </location>
</feature>
<keyword evidence="1" id="KW-0175">Coiled coil</keyword>
<comment type="caution">
    <text evidence="4">The sequence shown here is derived from an EMBL/GenBank/DDBJ whole genome shotgun (WGS) entry which is preliminary data.</text>
</comment>
<feature type="compositionally biased region" description="Polar residues" evidence="2">
    <location>
        <begin position="1346"/>
        <end position="1355"/>
    </location>
</feature>
<feature type="compositionally biased region" description="Basic and acidic residues" evidence="2">
    <location>
        <begin position="235"/>
        <end position="265"/>
    </location>
</feature>
<feature type="compositionally biased region" description="Polar residues" evidence="2">
    <location>
        <begin position="82"/>
        <end position="109"/>
    </location>
</feature>
<feature type="compositionally biased region" description="Polar residues" evidence="2">
    <location>
        <begin position="863"/>
        <end position="875"/>
    </location>
</feature>